<dbReference type="NCBIfam" id="TIGR00338">
    <property type="entry name" value="serB"/>
    <property type="match status" value="1"/>
</dbReference>
<dbReference type="InterPro" id="IPR023214">
    <property type="entry name" value="HAD_sf"/>
</dbReference>
<dbReference type="InterPro" id="IPR036412">
    <property type="entry name" value="HAD-like_sf"/>
</dbReference>
<organism evidence="11">
    <name type="scientific">freshwater metagenome</name>
    <dbReference type="NCBI Taxonomy" id="449393"/>
    <lineage>
        <taxon>unclassified sequences</taxon>
        <taxon>metagenomes</taxon>
        <taxon>ecological metagenomes</taxon>
    </lineage>
</organism>
<dbReference type="EC" id="3.1.3.3" evidence="4"/>
<dbReference type="UniPathway" id="UPA00135">
    <property type="reaction ID" value="UER00198"/>
</dbReference>
<protein>
    <recommendedName>
        <fullName evidence="4">phosphoserine phosphatase</fullName>
        <ecNumber evidence="4">3.1.3.3</ecNumber>
    </recommendedName>
    <alternativeName>
        <fullName evidence="10">O-phosphoserine phosphohydrolase</fullName>
    </alternativeName>
</protein>
<dbReference type="EMBL" id="CAEZTZ010000035">
    <property type="protein sequence ID" value="CAB4582054.1"/>
    <property type="molecule type" value="Genomic_DNA"/>
</dbReference>
<evidence type="ECO:0000256" key="4">
    <source>
        <dbReference type="ARBA" id="ARBA00012640"/>
    </source>
</evidence>
<reference evidence="11" key="1">
    <citation type="submission" date="2020-05" db="EMBL/GenBank/DDBJ databases">
        <authorList>
            <person name="Chiriac C."/>
            <person name="Salcher M."/>
            <person name="Ghai R."/>
            <person name="Kavagutti S V."/>
        </authorList>
    </citation>
    <scope>NUCLEOTIDE SEQUENCE</scope>
</reference>
<dbReference type="InterPro" id="IPR004469">
    <property type="entry name" value="PSP"/>
</dbReference>
<name>A0A6J6F555_9ZZZZ</name>
<evidence type="ECO:0000256" key="5">
    <source>
        <dbReference type="ARBA" id="ARBA00022605"/>
    </source>
</evidence>
<keyword evidence="7" id="KW-0378">Hydrolase</keyword>
<accession>A0A6J6F555</accession>
<evidence type="ECO:0000256" key="8">
    <source>
        <dbReference type="ARBA" id="ARBA00022842"/>
    </source>
</evidence>
<dbReference type="SFLD" id="SFLDF00029">
    <property type="entry name" value="phosphoserine_phosphatase"/>
    <property type="match status" value="1"/>
</dbReference>
<sequence length="213" mass="22203">MSRFIVVCDVDSTLINDEVIDLLADAAGSGNEVAALTKRAMRGEIDFAEALAERVATLRGTPATVLDDVLGAVTVTTGARQLVHAVHEAGGYIIAVSGGFHEILNPIATQLGLDAWVANSLEVIDGLLTGRTYGPLIDAAAKANFLTAYAKKKRIPLSSTIAVGDGANDLAMMNIAGLSVGFCAKPDVRQAANVNIDVRDLALVAPFFGRRAS</sequence>
<comment type="pathway">
    <text evidence="2">Amino-acid biosynthesis; L-serine biosynthesis; L-serine from 3-phospho-D-glycerate: step 3/3.</text>
</comment>
<gene>
    <name evidence="11" type="ORF">UFOPK1767_00399</name>
</gene>
<dbReference type="Gene3D" id="3.40.50.1000">
    <property type="entry name" value="HAD superfamily/HAD-like"/>
    <property type="match status" value="1"/>
</dbReference>
<evidence type="ECO:0000256" key="10">
    <source>
        <dbReference type="ARBA" id="ARBA00031693"/>
    </source>
</evidence>
<keyword evidence="9" id="KW-0718">Serine biosynthesis</keyword>
<dbReference type="GO" id="GO:0000287">
    <property type="term" value="F:magnesium ion binding"/>
    <property type="evidence" value="ECO:0007669"/>
    <property type="project" value="TreeGrafter"/>
</dbReference>
<dbReference type="PANTHER" id="PTHR43344:SF2">
    <property type="entry name" value="PHOSPHOSERINE PHOSPHATASE"/>
    <property type="match status" value="1"/>
</dbReference>
<dbReference type="GO" id="GO:0006564">
    <property type="term" value="P:L-serine biosynthetic process"/>
    <property type="evidence" value="ECO:0007669"/>
    <property type="project" value="UniProtKB-KW"/>
</dbReference>
<dbReference type="GO" id="GO:0005737">
    <property type="term" value="C:cytoplasm"/>
    <property type="evidence" value="ECO:0007669"/>
    <property type="project" value="TreeGrafter"/>
</dbReference>
<dbReference type="GO" id="GO:0036424">
    <property type="term" value="F:L-phosphoserine phosphatase activity"/>
    <property type="evidence" value="ECO:0007669"/>
    <property type="project" value="InterPro"/>
</dbReference>
<evidence type="ECO:0000313" key="11">
    <source>
        <dbReference type="EMBL" id="CAB4582054.1"/>
    </source>
</evidence>
<dbReference type="InterPro" id="IPR050582">
    <property type="entry name" value="HAD-like_SerB"/>
</dbReference>
<comment type="similarity">
    <text evidence="3">Belongs to the HAD-like hydrolase superfamily. SerB family.</text>
</comment>
<keyword evidence="5" id="KW-0028">Amino-acid biosynthesis</keyword>
<dbReference type="SFLD" id="SFLDG01136">
    <property type="entry name" value="C1.6:_Phosphoserine_Phosphatas"/>
    <property type="match status" value="1"/>
</dbReference>
<evidence type="ECO:0000256" key="1">
    <source>
        <dbReference type="ARBA" id="ARBA00001946"/>
    </source>
</evidence>
<dbReference type="SUPFAM" id="SSF56784">
    <property type="entry name" value="HAD-like"/>
    <property type="match status" value="1"/>
</dbReference>
<evidence type="ECO:0000256" key="9">
    <source>
        <dbReference type="ARBA" id="ARBA00023299"/>
    </source>
</evidence>
<dbReference type="PANTHER" id="PTHR43344">
    <property type="entry name" value="PHOSPHOSERINE PHOSPHATASE"/>
    <property type="match status" value="1"/>
</dbReference>
<dbReference type="SFLD" id="SFLDG01137">
    <property type="entry name" value="C1.6.1:_Phosphoserine_Phosphat"/>
    <property type="match status" value="1"/>
</dbReference>
<comment type="cofactor">
    <cofactor evidence="1">
        <name>Mg(2+)</name>
        <dbReference type="ChEBI" id="CHEBI:18420"/>
    </cofactor>
</comment>
<keyword evidence="6" id="KW-0479">Metal-binding</keyword>
<keyword evidence="8" id="KW-0460">Magnesium</keyword>
<proteinExistence type="inferred from homology"/>
<evidence type="ECO:0000256" key="2">
    <source>
        <dbReference type="ARBA" id="ARBA00005135"/>
    </source>
</evidence>
<dbReference type="SFLD" id="SFLDS00003">
    <property type="entry name" value="Haloacid_Dehalogenase"/>
    <property type="match status" value="1"/>
</dbReference>
<evidence type="ECO:0000256" key="7">
    <source>
        <dbReference type="ARBA" id="ARBA00022801"/>
    </source>
</evidence>
<dbReference type="Pfam" id="PF12710">
    <property type="entry name" value="HAD"/>
    <property type="match status" value="1"/>
</dbReference>
<evidence type="ECO:0000256" key="6">
    <source>
        <dbReference type="ARBA" id="ARBA00022723"/>
    </source>
</evidence>
<evidence type="ECO:0000256" key="3">
    <source>
        <dbReference type="ARBA" id="ARBA00009184"/>
    </source>
</evidence>
<dbReference type="NCBIfam" id="TIGR01488">
    <property type="entry name" value="HAD-SF-IB"/>
    <property type="match status" value="1"/>
</dbReference>
<dbReference type="AlphaFoldDB" id="A0A6J6F555"/>